<evidence type="ECO:0000259" key="5">
    <source>
        <dbReference type="PROSITE" id="PS50932"/>
    </source>
</evidence>
<dbReference type="GO" id="GO:0003700">
    <property type="term" value="F:DNA-binding transcription factor activity"/>
    <property type="evidence" value="ECO:0007669"/>
    <property type="project" value="TreeGrafter"/>
</dbReference>
<reference evidence="7" key="1">
    <citation type="submission" date="2016-10" db="EMBL/GenBank/DDBJ databases">
        <authorList>
            <person name="Varghese N."/>
            <person name="Submissions S."/>
        </authorList>
    </citation>
    <scope>NUCLEOTIDE SEQUENCE [LARGE SCALE GENOMIC DNA]</scope>
    <source>
        <strain evidence="7">DSM 44209</strain>
    </source>
</reference>
<feature type="domain" description="HTH lacI-type" evidence="5">
    <location>
        <begin position="5"/>
        <end position="59"/>
    </location>
</feature>
<dbReference type="PROSITE" id="PS00356">
    <property type="entry name" value="HTH_LACI_1"/>
    <property type="match status" value="1"/>
</dbReference>
<dbReference type="GO" id="GO:0000976">
    <property type="term" value="F:transcription cis-regulatory region binding"/>
    <property type="evidence" value="ECO:0007669"/>
    <property type="project" value="TreeGrafter"/>
</dbReference>
<dbReference type="Pfam" id="PF00356">
    <property type="entry name" value="LacI"/>
    <property type="match status" value="1"/>
</dbReference>
<dbReference type="InterPro" id="IPR000843">
    <property type="entry name" value="HTH_LacI"/>
</dbReference>
<dbReference type="PANTHER" id="PTHR30146">
    <property type="entry name" value="LACI-RELATED TRANSCRIPTIONAL REPRESSOR"/>
    <property type="match status" value="1"/>
</dbReference>
<evidence type="ECO:0000313" key="6">
    <source>
        <dbReference type="EMBL" id="SES86250.1"/>
    </source>
</evidence>
<dbReference type="Pfam" id="PF00532">
    <property type="entry name" value="Peripla_BP_1"/>
    <property type="match status" value="1"/>
</dbReference>
<dbReference type="Gene3D" id="3.40.50.2300">
    <property type="match status" value="2"/>
</dbReference>
<evidence type="ECO:0000256" key="4">
    <source>
        <dbReference type="SAM" id="MobiDB-lite"/>
    </source>
</evidence>
<dbReference type="InterPro" id="IPR001761">
    <property type="entry name" value="Peripla_BP/Lac1_sug-bd_dom"/>
</dbReference>
<dbReference type="PROSITE" id="PS50932">
    <property type="entry name" value="HTH_LACI_2"/>
    <property type="match status" value="1"/>
</dbReference>
<feature type="region of interest" description="Disordered" evidence="4">
    <location>
        <begin position="324"/>
        <end position="375"/>
    </location>
</feature>
<dbReference type="RefSeq" id="WP_175486345.1">
    <property type="nucleotide sequence ID" value="NZ_FOIE01000001.1"/>
</dbReference>
<dbReference type="EMBL" id="FOIE01000001">
    <property type="protein sequence ID" value="SES86250.1"/>
    <property type="molecule type" value="Genomic_DNA"/>
</dbReference>
<organism evidence="6 7">
    <name type="scientific">Geodermatophilus poikilotrophus</name>
    <dbReference type="NCBI Taxonomy" id="1333667"/>
    <lineage>
        <taxon>Bacteria</taxon>
        <taxon>Bacillati</taxon>
        <taxon>Actinomycetota</taxon>
        <taxon>Actinomycetes</taxon>
        <taxon>Geodermatophilales</taxon>
        <taxon>Geodermatophilaceae</taxon>
        <taxon>Geodermatophilus</taxon>
    </lineage>
</organism>
<evidence type="ECO:0000256" key="2">
    <source>
        <dbReference type="ARBA" id="ARBA00023125"/>
    </source>
</evidence>
<sequence>MSRAVTLRDVARVADVSAKTVSRVVNGDAHVTPSTRERVQRAIDDLGFEPNLVARSLRVGRADAIGLVVESLADPFFARLTSAVEQAALERGLAVMISSVGDLPDREAVVVRSLLVRQVAGLIVVPVAETHAHLEDPRQRTPVVFVDRRPDGMDGDAVVVDDLAAAETATRHLLAHGHRRVGFLGSQTRNPTTRLRLEGYRRALAAHGVAEDPALVALGAGTAQTAREAAEQLFAGPQPPTAVFASNMRCSLGLVPFLHSSGRTDVAVVGFDDFPMADSLLPAVTVIDHEPEAVGRAAAERLFRRLAEPDVPAETVVVPVRLVQRGSGELPPPAGTTGPRGADGGEDDPGRTTDAPVQQDGTREWEMAQEGGGRS</sequence>
<evidence type="ECO:0000256" key="1">
    <source>
        <dbReference type="ARBA" id="ARBA00023015"/>
    </source>
</evidence>
<dbReference type="Gene3D" id="1.10.260.40">
    <property type="entry name" value="lambda repressor-like DNA-binding domains"/>
    <property type="match status" value="1"/>
</dbReference>
<dbReference type="SMART" id="SM00354">
    <property type="entry name" value="HTH_LACI"/>
    <property type="match status" value="1"/>
</dbReference>
<proteinExistence type="predicted"/>
<keyword evidence="2" id="KW-0238">DNA-binding</keyword>
<dbReference type="AlphaFoldDB" id="A0A1H9ZWT2"/>
<dbReference type="SUPFAM" id="SSF53822">
    <property type="entry name" value="Periplasmic binding protein-like I"/>
    <property type="match status" value="1"/>
</dbReference>
<evidence type="ECO:0000313" key="7">
    <source>
        <dbReference type="Proteomes" id="UP000198507"/>
    </source>
</evidence>
<keyword evidence="3" id="KW-0804">Transcription</keyword>
<evidence type="ECO:0000256" key="3">
    <source>
        <dbReference type="ARBA" id="ARBA00023163"/>
    </source>
</evidence>
<keyword evidence="7" id="KW-1185">Reference proteome</keyword>
<dbReference type="InterPro" id="IPR010982">
    <property type="entry name" value="Lambda_DNA-bd_dom_sf"/>
</dbReference>
<dbReference type="InterPro" id="IPR028082">
    <property type="entry name" value="Peripla_BP_I"/>
</dbReference>
<name>A0A1H9ZWT2_9ACTN</name>
<accession>A0A1H9ZWT2</accession>
<dbReference type="Proteomes" id="UP000198507">
    <property type="component" value="Unassembled WGS sequence"/>
</dbReference>
<dbReference type="CDD" id="cd01392">
    <property type="entry name" value="HTH_LacI"/>
    <property type="match status" value="1"/>
</dbReference>
<gene>
    <name evidence="6" type="ORF">SAMN04488546_0816</name>
</gene>
<dbReference type="PRINTS" id="PR00036">
    <property type="entry name" value="HTHLACI"/>
</dbReference>
<keyword evidence="1" id="KW-0805">Transcription regulation</keyword>
<dbReference type="CDD" id="cd06267">
    <property type="entry name" value="PBP1_LacI_sugar_binding-like"/>
    <property type="match status" value="1"/>
</dbReference>
<dbReference type="SUPFAM" id="SSF47413">
    <property type="entry name" value="lambda repressor-like DNA-binding domains"/>
    <property type="match status" value="1"/>
</dbReference>
<protein>
    <submittedName>
        <fullName evidence="6">Transcriptional regulator, LacI family</fullName>
    </submittedName>
</protein>
<dbReference type="PANTHER" id="PTHR30146:SF109">
    <property type="entry name" value="HTH-TYPE TRANSCRIPTIONAL REGULATOR GALS"/>
    <property type="match status" value="1"/>
</dbReference>